<dbReference type="PRINTS" id="PR00160">
    <property type="entry name" value="GLUTAREDOXIN"/>
</dbReference>
<dbReference type="PROSITE" id="PS00195">
    <property type="entry name" value="GLUTAREDOXIN_1"/>
    <property type="match status" value="1"/>
</dbReference>
<keyword evidence="3 7" id="KW-0813">Transport</keyword>
<dbReference type="InterPro" id="IPR011900">
    <property type="entry name" value="GRX_bact"/>
</dbReference>
<evidence type="ECO:0000256" key="1">
    <source>
        <dbReference type="ARBA" id="ARBA00002549"/>
    </source>
</evidence>
<name>A0ABV2HFJ0_9HYPH</name>
<sequence>MMKEIILYTRPHCPYCAKARDLLDQKGVKYKDIDASTSLRQEMVQRANGRNTFPQIFIGDYHVGGCDDLYALEDEGKLDSLLQDVQQM</sequence>
<proteinExistence type="inferred from homology"/>
<evidence type="ECO:0000259" key="8">
    <source>
        <dbReference type="Pfam" id="PF00462"/>
    </source>
</evidence>
<dbReference type="SUPFAM" id="SSF52833">
    <property type="entry name" value="Thioredoxin-like"/>
    <property type="match status" value="1"/>
</dbReference>
<dbReference type="PROSITE" id="PS51354">
    <property type="entry name" value="GLUTAREDOXIN_2"/>
    <property type="match status" value="1"/>
</dbReference>
<evidence type="ECO:0000256" key="4">
    <source>
        <dbReference type="ARBA" id="ARBA00022982"/>
    </source>
</evidence>
<keyword evidence="7" id="KW-0963">Cytoplasm</keyword>
<keyword evidence="5" id="KW-1015">Disulfide bond</keyword>
<dbReference type="PANTHER" id="PTHR45694:SF18">
    <property type="entry name" value="GLUTAREDOXIN-1-RELATED"/>
    <property type="match status" value="1"/>
</dbReference>
<evidence type="ECO:0000256" key="6">
    <source>
        <dbReference type="ARBA" id="ARBA00023284"/>
    </source>
</evidence>
<evidence type="ECO:0000256" key="2">
    <source>
        <dbReference type="ARBA" id="ARBA00007787"/>
    </source>
</evidence>
<dbReference type="InterPro" id="IPR011767">
    <property type="entry name" value="GLR_AS"/>
</dbReference>
<dbReference type="InterPro" id="IPR002109">
    <property type="entry name" value="Glutaredoxin"/>
</dbReference>
<comment type="similarity">
    <text evidence="2 7">Belongs to the glutaredoxin family.</text>
</comment>
<evidence type="ECO:0000256" key="7">
    <source>
        <dbReference type="RuleBase" id="RU364065"/>
    </source>
</evidence>
<evidence type="ECO:0000313" key="10">
    <source>
        <dbReference type="Proteomes" id="UP001549086"/>
    </source>
</evidence>
<dbReference type="Pfam" id="PF00462">
    <property type="entry name" value="Glutaredoxin"/>
    <property type="match status" value="1"/>
</dbReference>
<evidence type="ECO:0000256" key="3">
    <source>
        <dbReference type="ARBA" id="ARBA00022448"/>
    </source>
</evidence>
<dbReference type="NCBIfam" id="TIGR02181">
    <property type="entry name" value="GRX_bact"/>
    <property type="match status" value="1"/>
</dbReference>
<comment type="caution">
    <text evidence="9">The sequence shown here is derived from an EMBL/GenBank/DDBJ whole genome shotgun (WGS) entry which is preliminary data.</text>
</comment>
<keyword evidence="10" id="KW-1185">Reference proteome</keyword>
<feature type="domain" description="Glutaredoxin" evidence="8">
    <location>
        <begin position="5"/>
        <end position="63"/>
    </location>
</feature>
<dbReference type="EMBL" id="JBEPLI010000002">
    <property type="protein sequence ID" value="MET3589318.1"/>
    <property type="molecule type" value="Genomic_DNA"/>
</dbReference>
<dbReference type="InterPro" id="IPR036249">
    <property type="entry name" value="Thioredoxin-like_sf"/>
</dbReference>
<keyword evidence="6 7" id="KW-0676">Redox-active center</keyword>
<gene>
    <name evidence="9" type="ORF">ABID23_000395</name>
</gene>
<keyword evidence="4 7" id="KW-0249">Electron transport</keyword>
<dbReference type="InterPro" id="IPR014025">
    <property type="entry name" value="Glutaredoxin_subgr"/>
</dbReference>
<dbReference type="PANTHER" id="PTHR45694">
    <property type="entry name" value="GLUTAREDOXIN 2"/>
    <property type="match status" value="1"/>
</dbReference>
<comment type="function">
    <text evidence="1 7">Has a glutathione-disulfide oxidoreductase activity in the presence of NADPH and glutathione reductase. Reduces low molecular weight disulfides and proteins.</text>
</comment>
<accession>A0ABV2HFJ0</accession>
<dbReference type="Proteomes" id="UP001549086">
    <property type="component" value="Unassembled WGS sequence"/>
</dbReference>
<organism evidence="9 10">
    <name type="scientific">Bartonella silvatica</name>
    <dbReference type="NCBI Taxonomy" id="357760"/>
    <lineage>
        <taxon>Bacteria</taxon>
        <taxon>Pseudomonadati</taxon>
        <taxon>Pseudomonadota</taxon>
        <taxon>Alphaproteobacteria</taxon>
        <taxon>Hyphomicrobiales</taxon>
        <taxon>Bartonellaceae</taxon>
        <taxon>Bartonella</taxon>
    </lineage>
</organism>
<evidence type="ECO:0000256" key="5">
    <source>
        <dbReference type="ARBA" id="ARBA00023157"/>
    </source>
</evidence>
<protein>
    <recommendedName>
        <fullName evidence="7">Glutaredoxin</fullName>
    </recommendedName>
</protein>
<dbReference type="Gene3D" id="3.40.30.10">
    <property type="entry name" value="Glutaredoxin"/>
    <property type="match status" value="1"/>
</dbReference>
<evidence type="ECO:0000313" key="9">
    <source>
        <dbReference type="EMBL" id="MET3589318.1"/>
    </source>
</evidence>
<dbReference type="CDD" id="cd03418">
    <property type="entry name" value="GRX_GRXb_1_3_like"/>
    <property type="match status" value="1"/>
</dbReference>
<reference evidence="9 10" key="1">
    <citation type="submission" date="2024-06" db="EMBL/GenBank/DDBJ databases">
        <title>Genomic Encyclopedia of Type Strains, Phase IV (KMG-IV): sequencing the most valuable type-strain genomes for metagenomic binning, comparative biology and taxonomic classification.</title>
        <authorList>
            <person name="Goeker M."/>
        </authorList>
    </citation>
    <scope>NUCLEOTIDE SEQUENCE [LARGE SCALE GENOMIC DNA]</scope>
    <source>
        <strain evidence="9 10">DSM 23649</strain>
    </source>
</reference>